<dbReference type="AlphaFoldDB" id="X0SID1"/>
<comment type="caution">
    <text evidence="1">The sequence shown here is derived from an EMBL/GenBank/DDBJ whole genome shotgun (WGS) entry which is preliminary data.</text>
</comment>
<accession>X0SID1</accession>
<proteinExistence type="predicted"/>
<dbReference type="EMBL" id="BARS01005926">
    <property type="protein sequence ID" value="GAF80774.1"/>
    <property type="molecule type" value="Genomic_DNA"/>
</dbReference>
<gene>
    <name evidence="1" type="ORF">S01H1_11618</name>
</gene>
<reference evidence="1" key="1">
    <citation type="journal article" date="2014" name="Front. Microbiol.">
        <title>High frequency of phylogenetically diverse reductive dehalogenase-homologous genes in deep subseafloor sedimentary metagenomes.</title>
        <authorList>
            <person name="Kawai M."/>
            <person name="Futagami T."/>
            <person name="Toyoda A."/>
            <person name="Takaki Y."/>
            <person name="Nishi S."/>
            <person name="Hori S."/>
            <person name="Arai W."/>
            <person name="Tsubouchi T."/>
            <person name="Morono Y."/>
            <person name="Uchiyama I."/>
            <person name="Ito T."/>
            <person name="Fujiyama A."/>
            <person name="Inagaki F."/>
            <person name="Takami H."/>
        </authorList>
    </citation>
    <scope>NUCLEOTIDE SEQUENCE</scope>
    <source>
        <strain evidence="1">Expedition CK06-06</strain>
    </source>
</reference>
<evidence type="ECO:0000313" key="1">
    <source>
        <dbReference type="EMBL" id="GAF80774.1"/>
    </source>
</evidence>
<protein>
    <submittedName>
        <fullName evidence="1">Uncharacterized protein</fullName>
    </submittedName>
</protein>
<name>X0SID1_9ZZZZ</name>
<sequence>MLIVKLGPDDDLEHTRYWATSRPAAWGLWSGRLDDTLEQVVGHAAEPRTIEVLFADFKELMRSDH</sequence>
<organism evidence="1">
    <name type="scientific">marine sediment metagenome</name>
    <dbReference type="NCBI Taxonomy" id="412755"/>
    <lineage>
        <taxon>unclassified sequences</taxon>
        <taxon>metagenomes</taxon>
        <taxon>ecological metagenomes</taxon>
    </lineage>
</organism>